<dbReference type="InterPro" id="IPR010093">
    <property type="entry name" value="SinI_DNA-bd"/>
</dbReference>
<evidence type="ECO:0000313" key="2">
    <source>
        <dbReference type="EMBL" id="ACZ40246.1"/>
    </source>
</evidence>
<dbReference type="InterPro" id="IPR041657">
    <property type="entry name" value="HTH_17"/>
</dbReference>
<feature type="domain" description="Helix-turn-helix" evidence="1">
    <location>
        <begin position="13"/>
        <end position="60"/>
    </location>
</feature>
<dbReference type="Gene3D" id="1.10.238.160">
    <property type="match status" value="1"/>
</dbReference>
<sequence>MTAAQVPSSGQLLYTINDVTALTRISRSTIYEHIAAGRLKVVRIGRAVRITRGELERWISDLEERGGDDIA</sequence>
<dbReference type="AlphaFoldDB" id="D1C8V3"/>
<accession>D1C8V3</accession>
<dbReference type="OrthoDB" id="165175at2"/>
<reference evidence="2 3" key="2">
    <citation type="journal article" date="2010" name="Stand. Genomic Sci.">
        <title>Complete genome sequence of Desulfohalobium retbaense type strain (HR(100)).</title>
        <authorList>
            <person name="Spring S."/>
            <person name="Nolan M."/>
            <person name="Lapidus A."/>
            <person name="Glavina Del Rio T."/>
            <person name="Copeland A."/>
            <person name="Tice H."/>
            <person name="Cheng J.F."/>
            <person name="Lucas S."/>
            <person name="Land M."/>
            <person name="Chen F."/>
            <person name="Bruce D."/>
            <person name="Goodwin L."/>
            <person name="Pitluck S."/>
            <person name="Ivanova N."/>
            <person name="Mavromatis K."/>
            <person name="Mikhailova N."/>
            <person name="Pati A."/>
            <person name="Chen A."/>
            <person name="Palaniappan K."/>
            <person name="Hauser L."/>
            <person name="Chang Y.J."/>
            <person name="Jeffries C.D."/>
            <person name="Munk C."/>
            <person name="Kiss H."/>
            <person name="Chain P."/>
            <person name="Han C."/>
            <person name="Brettin T."/>
            <person name="Detter J.C."/>
            <person name="Schuler E."/>
            <person name="Goker M."/>
            <person name="Rohde M."/>
            <person name="Bristow J."/>
            <person name="Eisen J.A."/>
            <person name="Markowitz V."/>
            <person name="Hugenholtz P."/>
            <person name="Kyrpides N.C."/>
            <person name="Klenk H.P."/>
        </authorList>
    </citation>
    <scope>NUCLEOTIDE SEQUENCE [LARGE SCALE GENOMIC DNA]</scope>
    <source>
        <strain evidence="3">ATCC 49802 / DSM 20745 / S 6022</strain>
    </source>
</reference>
<keyword evidence="3" id="KW-1185">Reference proteome</keyword>
<evidence type="ECO:0000259" key="1">
    <source>
        <dbReference type="Pfam" id="PF12728"/>
    </source>
</evidence>
<dbReference type="RefSeq" id="WP_012873282.1">
    <property type="nucleotide sequence ID" value="NC_013524.1"/>
</dbReference>
<dbReference type="InParanoid" id="D1C8V3"/>
<dbReference type="InterPro" id="IPR009061">
    <property type="entry name" value="DNA-bd_dom_put_sf"/>
</dbReference>
<name>D1C8V3_SPHTD</name>
<dbReference type="SUPFAM" id="SSF46955">
    <property type="entry name" value="Putative DNA-binding domain"/>
    <property type="match status" value="1"/>
</dbReference>
<dbReference type="Pfam" id="PF12728">
    <property type="entry name" value="HTH_17"/>
    <property type="match status" value="1"/>
</dbReference>
<evidence type="ECO:0000313" key="3">
    <source>
        <dbReference type="Proteomes" id="UP000002027"/>
    </source>
</evidence>
<dbReference type="STRING" id="479434.Sthe_2833"/>
<dbReference type="eggNOG" id="COG3311">
    <property type="taxonomic scope" value="Bacteria"/>
</dbReference>
<dbReference type="NCBIfam" id="TIGR01764">
    <property type="entry name" value="excise"/>
    <property type="match status" value="1"/>
</dbReference>
<dbReference type="EMBL" id="CP001824">
    <property type="protein sequence ID" value="ACZ40246.1"/>
    <property type="molecule type" value="Genomic_DNA"/>
</dbReference>
<organism evidence="2 3">
    <name type="scientific">Sphaerobacter thermophilus (strain ATCC 49802 / DSM 20745 / KCCM 41009 / NCIMB 13125 / S 6022)</name>
    <dbReference type="NCBI Taxonomy" id="479434"/>
    <lineage>
        <taxon>Bacteria</taxon>
        <taxon>Pseudomonadati</taxon>
        <taxon>Thermomicrobiota</taxon>
        <taxon>Thermomicrobia</taxon>
        <taxon>Sphaerobacterales</taxon>
        <taxon>Sphaerobacterineae</taxon>
        <taxon>Sphaerobacteraceae</taxon>
        <taxon>Sphaerobacter</taxon>
    </lineage>
</organism>
<dbReference type="HOGENOM" id="CLU_140176_14_1_0"/>
<dbReference type="KEGG" id="sti:Sthe_2833"/>
<dbReference type="Proteomes" id="UP000002027">
    <property type="component" value="Chromosome 2"/>
</dbReference>
<gene>
    <name evidence="2" type="ordered locus">Sthe_2833</name>
</gene>
<dbReference type="GO" id="GO:0003677">
    <property type="term" value="F:DNA binding"/>
    <property type="evidence" value="ECO:0007669"/>
    <property type="project" value="InterPro"/>
</dbReference>
<proteinExistence type="predicted"/>
<protein>
    <submittedName>
        <fullName evidence="2">Phage transcriptional regulator, AlpA</fullName>
    </submittedName>
</protein>
<reference evidence="3" key="1">
    <citation type="submission" date="2009-11" db="EMBL/GenBank/DDBJ databases">
        <title>The complete chromosome 2 of Sphaerobacter thermophilus DSM 20745.</title>
        <authorList>
            <person name="Lucas S."/>
            <person name="Copeland A."/>
            <person name="Lapidus A."/>
            <person name="Glavina del Rio T."/>
            <person name="Dalin E."/>
            <person name="Tice H."/>
            <person name="Bruce D."/>
            <person name="Goodwin L."/>
            <person name="Pitluck S."/>
            <person name="Kyrpides N."/>
            <person name="Mavromatis K."/>
            <person name="Ivanova N."/>
            <person name="Mikhailova N."/>
            <person name="LaButti K.M."/>
            <person name="Clum A."/>
            <person name="Sun H.I."/>
            <person name="Brettin T."/>
            <person name="Detter J.C."/>
            <person name="Han C."/>
            <person name="Larimer F."/>
            <person name="Land M."/>
            <person name="Hauser L."/>
            <person name="Markowitz V."/>
            <person name="Cheng J.F."/>
            <person name="Hugenholtz P."/>
            <person name="Woyke T."/>
            <person name="Wu D."/>
            <person name="Steenblock K."/>
            <person name="Schneider S."/>
            <person name="Pukall R."/>
            <person name="Goeker M."/>
            <person name="Klenk H.P."/>
            <person name="Eisen J.A."/>
        </authorList>
    </citation>
    <scope>NUCLEOTIDE SEQUENCE [LARGE SCALE GENOMIC DNA]</scope>
    <source>
        <strain evidence="3">ATCC 49802 / DSM 20745 / S 6022</strain>
    </source>
</reference>